<name>A0A1B2E3K6_9BACL</name>
<accession>A0A1B2E3K6</accession>
<evidence type="ECO:0008006" key="2">
    <source>
        <dbReference type="Google" id="ProtNLM"/>
    </source>
</evidence>
<sequence>MANLFPETEDMIWTDSVGPETSEDHGAVFGRSWRFDFEAGEFVMTPTRKLVAADEKDAWVVWCEKTIRTPRYRHLIYSRGYGSELEELIGKGHGRPLLESEIRRMVSEALLADARTESVDQFQFEWEGEACRFSCRITSVRDETEMIESVVMT</sequence>
<dbReference type="KEGG" id="pib:BBD41_19180"/>
<proteinExistence type="predicted"/>
<reference evidence="1" key="1">
    <citation type="submission" date="2016-08" db="EMBL/GenBank/DDBJ databases">
        <title>Complete Genome Seqeunce of Paenibacillus sp. nov. IHBB 9852 from high altitute lake of Indian trans-Himalayas.</title>
        <authorList>
            <person name="Kiran S."/>
            <person name="Swarnkar M.K."/>
            <person name="Rana A."/>
            <person name="Tewari R."/>
            <person name="Gulati A."/>
        </authorList>
    </citation>
    <scope>NUCLEOTIDE SEQUENCE [LARGE SCALE GENOMIC DNA]</scope>
    <source>
        <strain evidence="1">IHBB 9852</strain>
    </source>
</reference>
<organism evidence="1">
    <name type="scientific">Paenibacillus ihbetae</name>
    <dbReference type="NCBI Taxonomy" id="1870820"/>
    <lineage>
        <taxon>Bacteria</taxon>
        <taxon>Bacillati</taxon>
        <taxon>Bacillota</taxon>
        <taxon>Bacilli</taxon>
        <taxon>Bacillales</taxon>
        <taxon>Paenibacillaceae</taxon>
        <taxon>Paenibacillus</taxon>
    </lineage>
</organism>
<dbReference type="EMBL" id="CP016809">
    <property type="protein sequence ID" value="ANY74521.1"/>
    <property type="molecule type" value="Genomic_DNA"/>
</dbReference>
<protein>
    <recommendedName>
        <fullName evidence="2">DUF2634 domain-containing protein</fullName>
    </recommendedName>
</protein>
<dbReference type="Pfam" id="PF10934">
    <property type="entry name" value="Sheath_initiator"/>
    <property type="match status" value="1"/>
</dbReference>
<gene>
    <name evidence="1" type="ORF">BBD41_19180</name>
</gene>
<evidence type="ECO:0000313" key="1">
    <source>
        <dbReference type="EMBL" id="ANY74521.1"/>
    </source>
</evidence>
<dbReference type="AlphaFoldDB" id="A0A1B2E3K6"/>
<dbReference type="InterPro" id="IPR020288">
    <property type="entry name" value="Sheath_initiator"/>
</dbReference>
<dbReference type="RefSeq" id="WP_099478482.1">
    <property type="nucleotide sequence ID" value="NZ_CP016809.1"/>
</dbReference>